<sequence>MYYAGYPASTPPAQPQVVTKVTVVIDTNVLLDYLMVIQKFVADVEKTRWPCVIVIPSVVVSELDWQKNTKKGISWSARAASRWILEKLKEDKQPKVLKVQASNETLEGSGSKELVSQPDRNAENDISIRDCCRYFRQSTRDPVFLLSGDINLSIRGESDDIQTLEPRKDWSSRAIASIIFSSDACREFDPYVQSQIRQGRTSAHIQSSTGAVMVDRMNIDIEHSTEWVPSHVLDDLHLQLVDHFTILLKELVERVNPEVVRSAGKNGGSLSMHAGVLTKLFEDWTAADCLEHLATLRRIPGSRALRLESFMSKPHCKDKNSWGRRRGQDWTRVQWDTAMQMLEGVGKTFEDQAIGESVGLLKIAVEDYFRLPT</sequence>
<evidence type="ECO:0000313" key="3">
    <source>
        <dbReference type="Proteomes" id="UP000736335"/>
    </source>
</evidence>
<dbReference type="SMART" id="SM00670">
    <property type="entry name" value="PINc"/>
    <property type="match status" value="1"/>
</dbReference>
<evidence type="ECO:0000313" key="2">
    <source>
        <dbReference type="EMBL" id="KAF9782840.1"/>
    </source>
</evidence>
<dbReference type="InterPro" id="IPR052626">
    <property type="entry name" value="SWT1_Regulator"/>
</dbReference>
<dbReference type="PANTHER" id="PTHR16161">
    <property type="entry name" value="TRANSCRIPTIONAL PROTEIN SWT1"/>
    <property type="match status" value="1"/>
</dbReference>
<reference evidence="2" key="1">
    <citation type="journal article" date="2020" name="Nat. Commun.">
        <title>Large-scale genome sequencing of mycorrhizal fungi provides insights into the early evolution of symbiotic traits.</title>
        <authorList>
            <person name="Miyauchi S."/>
            <person name="Kiss E."/>
            <person name="Kuo A."/>
            <person name="Drula E."/>
            <person name="Kohler A."/>
            <person name="Sanchez-Garcia M."/>
            <person name="Morin E."/>
            <person name="Andreopoulos B."/>
            <person name="Barry K.W."/>
            <person name="Bonito G."/>
            <person name="Buee M."/>
            <person name="Carver A."/>
            <person name="Chen C."/>
            <person name="Cichocki N."/>
            <person name="Clum A."/>
            <person name="Culley D."/>
            <person name="Crous P.W."/>
            <person name="Fauchery L."/>
            <person name="Girlanda M."/>
            <person name="Hayes R.D."/>
            <person name="Keri Z."/>
            <person name="LaButti K."/>
            <person name="Lipzen A."/>
            <person name="Lombard V."/>
            <person name="Magnuson J."/>
            <person name="Maillard F."/>
            <person name="Murat C."/>
            <person name="Nolan M."/>
            <person name="Ohm R.A."/>
            <person name="Pangilinan J."/>
            <person name="Pereira M.F."/>
            <person name="Perotto S."/>
            <person name="Peter M."/>
            <person name="Pfister S."/>
            <person name="Riley R."/>
            <person name="Sitrit Y."/>
            <person name="Stielow J.B."/>
            <person name="Szollosi G."/>
            <person name="Zifcakova L."/>
            <person name="Stursova M."/>
            <person name="Spatafora J.W."/>
            <person name="Tedersoo L."/>
            <person name="Vaario L.M."/>
            <person name="Yamada A."/>
            <person name="Yan M."/>
            <person name="Wang P."/>
            <person name="Xu J."/>
            <person name="Bruns T."/>
            <person name="Baldrian P."/>
            <person name="Vilgalys R."/>
            <person name="Dunand C."/>
            <person name="Henrissat B."/>
            <person name="Grigoriev I.V."/>
            <person name="Hibbett D."/>
            <person name="Nagy L.G."/>
            <person name="Martin F.M."/>
        </authorList>
    </citation>
    <scope>NUCLEOTIDE SEQUENCE</scope>
    <source>
        <strain evidence="2">UH-Tt-Lm1</strain>
    </source>
</reference>
<feature type="domain" description="PIN" evidence="1">
    <location>
        <begin position="21"/>
        <end position="154"/>
    </location>
</feature>
<evidence type="ECO:0000259" key="1">
    <source>
        <dbReference type="SMART" id="SM00670"/>
    </source>
</evidence>
<dbReference type="OrthoDB" id="2017974at2759"/>
<dbReference type="Pfam" id="PF13638">
    <property type="entry name" value="PIN_4"/>
    <property type="match status" value="1"/>
</dbReference>
<dbReference type="InterPro" id="IPR002716">
    <property type="entry name" value="PIN_dom"/>
</dbReference>
<proteinExistence type="predicted"/>
<protein>
    <submittedName>
        <fullName evidence="2">PIN domain-containing protein</fullName>
    </submittedName>
</protein>
<comment type="caution">
    <text evidence="2">The sequence shown here is derived from an EMBL/GenBank/DDBJ whole genome shotgun (WGS) entry which is preliminary data.</text>
</comment>
<dbReference type="SUPFAM" id="SSF88723">
    <property type="entry name" value="PIN domain-like"/>
    <property type="match status" value="1"/>
</dbReference>
<dbReference type="Proteomes" id="UP000736335">
    <property type="component" value="Unassembled WGS sequence"/>
</dbReference>
<reference evidence="2" key="2">
    <citation type="submission" date="2020-11" db="EMBL/GenBank/DDBJ databases">
        <authorList>
            <consortium name="DOE Joint Genome Institute"/>
            <person name="Kuo A."/>
            <person name="Miyauchi S."/>
            <person name="Kiss E."/>
            <person name="Drula E."/>
            <person name="Kohler A."/>
            <person name="Sanchez-Garcia M."/>
            <person name="Andreopoulos B."/>
            <person name="Barry K.W."/>
            <person name="Bonito G."/>
            <person name="Buee M."/>
            <person name="Carver A."/>
            <person name="Chen C."/>
            <person name="Cichocki N."/>
            <person name="Clum A."/>
            <person name="Culley D."/>
            <person name="Crous P.W."/>
            <person name="Fauchery L."/>
            <person name="Girlanda M."/>
            <person name="Hayes R."/>
            <person name="Keri Z."/>
            <person name="Labutti K."/>
            <person name="Lipzen A."/>
            <person name="Lombard V."/>
            <person name="Magnuson J."/>
            <person name="Maillard F."/>
            <person name="Morin E."/>
            <person name="Murat C."/>
            <person name="Nolan M."/>
            <person name="Ohm R."/>
            <person name="Pangilinan J."/>
            <person name="Pereira M."/>
            <person name="Perotto S."/>
            <person name="Peter M."/>
            <person name="Riley R."/>
            <person name="Sitrit Y."/>
            <person name="Stielow B."/>
            <person name="Szollosi G."/>
            <person name="Zifcakova L."/>
            <person name="Stursova M."/>
            <person name="Spatafora J.W."/>
            <person name="Tedersoo L."/>
            <person name="Vaario L.-M."/>
            <person name="Yamada A."/>
            <person name="Yan M."/>
            <person name="Wang P."/>
            <person name="Xu J."/>
            <person name="Bruns T."/>
            <person name="Baldrian P."/>
            <person name="Vilgalys R."/>
            <person name="Henrissat B."/>
            <person name="Grigoriev I.V."/>
            <person name="Hibbett D."/>
            <person name="Nagy L.G."/>
            <person name="Martin F.M."/>
        </authorList>
    </citation>
    <scope>NUCLEOTIDE SEQUENCE</scope>
    <source>
        <strain evidence="2">UH-Tt-Lm1</strain>
    </source>
</reference>
<dbReference type="AlphaFoldDB" id="A0A9P6HAY4"/>
<gene>
    <name evidence="2" type="ORF">BJ322DRAFT_1009225</name>
</gene>
<accession>A0A9P6HAY4</accession>
<dbReference type="Gene3D" id="3.40.50.1010">
    <property type="entry name" value="5'-nuclease"/>
    <property type="match status" value="1"/>
</dbReference>
<dbReference type="InterPro" id="IPR029060">
    <property type="entry name" value="PIN-like_dom_sf"/>
</dbReference>
<organism evidence="2 3">
    <name type="scientific">Thelephora terrestris</name>
    <dbReference type="NCBI Taxonomy" id="56493"/>
    <lineage>
        <taxon>Eukaryota</taxon>
        <taxon>Fungi</taxon>
        <taxon>Dikarya</taxon>
        <taxon>Basidiomycota</taxon>
        <taxon>Agaricomycotina</taxon>
        <taxon>Agaricomycetes</taxon>
        <taxon>Thelephorales</taxon>
        <taxon>Thelephoraceae</taxon>
        <taxon>Thelephora</taxon>
    </lineage>
</organism>
<dbReference type="PANTHER" id="PTHR16161:SF0">
    <property type="entry name" value="TRANSCRIPTIONAL PROTEIN SWT1"/>
    <property type="match status" value="1"/>
</dbReference>
<dbReference type="GO" id="GO:0005634">
    <property type="term" value="C:nucleus"/>
    <property type="evidence" value="ECO:0007669"/>
    <property type="project" value="TreeGrafter"/>
</dbReference>
<keyword evidence="3" id="KW-1185">Reference proteome</keyword>
<dbReference type="GO" id="GO:0004540">
    <property type="term" value="F:RNA nuclease activity"/>
    <property type="evidence" value="ECO:0007669"/>
    <property type="project" value="UniProtKB-ARBA"/>
</dbReference>
<dbReference type="CDD" id="cd18727">
    <property type="entry name" value="PIN_Swt1-like"/>
    <property type="match status" value="1"/>
</dbReference>
<name>A0A9P6HAY4_9AGAM</name>
<dbReference type="EMBL" id="WIUZ02000011">
    <property type="protein sequence ID" value="KAF9782840.1"/>
    <property type="molecule type" value="Genomic_DNA"/>
</dbReference>